<dbReference type="AlphaFoldDB" id="A0A5B6VN98"/>
<evidence type="ECO:0000313" key="3">
    <source>
        <dbReference type="Proteomes" id="UP000325315"/>
    </source>
</evidence>
<feature type="compositionally biased region" description="Polar residues" evidence="1">
    <location>
        <begin position="115"/>
        <end position="140"/>
    </location>
</feature>
<dbReference type="PANTHER" id="PTHR34482:SF36">
    <property type="entry name" value="RETROTRANSPOSON GAG DOMAIN-CONTAINING PROTEIN"/>
    <property type="match status" value="1"/>
</dbReference>
<accession>A0A5B6VN98</accession>
<reference evidence="3" key="1">
    <citation type="journal article" date="2019" name="Plant Biotechnol. J.">
        <title>Genome sequencing of the Australian wild diploid species Gossypium australe highlights disease resistance and delayed gland morphogenesis.</title>
        <authorList>
            <person name="Cai Y."/>
            <person name="Cai X."/>
            <person name="Wang Q."/>
            <person name="Wang P."/>
            <person name="Zhang Y."/>
            <person name="Cai C."/>
            <person name="Xu Y."/>
            <person name="Wang K."/>
            <person name="Zhou Z."/>
            <person name="Wang C."/>
            <person name="Geng S."/>
            <person name="Li B."/>
            <person name="Dong Q."/>
            <person name="Hou Y."/>
            <person name="Wang H."/>
            <person name="Ai P."/>
            <person name="Liu Z."/>
            <person name="Yi F."/>
            <person name="Sun M."/>
            <person name="An G."/>
            <person name="Cheng J."/>
            <person name="Zhang Y."/>
            <person name="Shi Q."/>
            <person name="Xie Y."/>
            <person name="Shi X."/>
            <person name="Chang Y."/>
            <person name="Huang F."/>
            <person name="Chen Y."/>
            <person name="Hong S."/>
            <person name="Mi L."/>
            <person name="Sun Q."/>
            <person name="Zhang L."/>
            <person name="Zhou B."/>
            <person name="Peng R."/>
            <person name="Zhang X."/>
            <person name="Liu F."/>
        </authorList>
    </citation>
    <scope>NUCLEOTIDE SEQUENCE [LARGE SCALE GENOMIC DNA]</scope>
    <source>
        <strain evidence="3">cv. PA1801</strain>
    </source>
</reference>
<dbReference type="Proteomes" id="UP000325315">
    <property type="component" value="Unassembled WGS sequence"/>
</dbReference>
<keyword evidence="3" id="KW-1185">Reference proteome</keyword>
<gene>
    <name evidence="2" type="ORF">EPI10_016313</name>
</gene>
<evidence type="ECO:0000256" key="1">
    <source>
        <dbReference type="SAM" id="MobiDB-lite"/>
    </source>
</evidence>
<comment type="caution">
    <text evidence="2">The sequence shown here is derived from an EMBL/GenBank/DDBJ whole genome shotgun (WGS) entry which is preliminary data.</text>
</comment>
<proteinExistence type="predicted"/>
<dbReference type="OrthoDB" id="2272416at2759"/>
<name>A0A5B6VN98_9ROSI</name>
<evidence type="ECO:0000313" key="2">
    <source>
        <dbReference type="EMBL" id="KAA3470622.1"/>
    </source>
</evidence>
<dbReference type="PANTHER" id="PTHR34482">
    <property type="entry name" value="DNA DAMAGE-INDUCIBLE PROTEIN 1-LIKE"/>
    <property type="match status" value="1"/>
</dbReference>
<sequence length="178" mass="20832">MVSRESVTWEFFQTEFRKKYISQRFLDQKHKEEFVWLSKYAREYVSTEEIMCKQFVNGLNGDIKLLVGILELKEFVVLVDRACKAEELSQERRKVDLEARDLRKRSMNKPYHSSVGYQNRDPGNQHVSPKAQATSVSNVGSVRNNKPKCQQCGRKHFGECWNKSNKACFKCGSQDHFI</sequence>
<organism evidence="2 3">
    <name type="scientific">Gossypium australe</name>
    <dbReference type="NCBI Taxonomy" id="47621"/>
    <lineage>
        <taxon>Eukaryota</taxon>
        <taxon>Viridiplantae</taxon>
        <taxon>Streptophyta</taxon>
        <taxon>Embryophyta</taxon>
        <taxon>Tracheophyta</taxon>
        <taxon>Spermatophyta</taxon>
        <taxon>Magnoliopsida</taxon>
        <taxon>eudicotyledons</taxon>
        <taxon>Gunneridae</taxon>
        <taxon>Pentapetalae</taxon>
        <taxon>rosids</taxon>
        <taxon>malvids</taxon>
        <taxon>Malvales</taxon>
        <taxon>Malvaceae</taxon>
        <taxon>Malvoideae</taxon>
        <taxon>Gossypium</taxon>
    </lineage>
</organism>
<feature type="region of interest" description="Disordered" evidence="1">
    <location>
        <begin position="110"/>
        <end position="140"/>
    </location>
</feature>
<protein>
    <submittedName>
        <fullName evidence="2">Gag-Pol polyprotein</fullName>
    </submittedName>
</protein>
<dbReference type="EMBL" id="SMMG02000006">
    <property type="protein sequence ID" value="KAA3470622.1"/>
    <property type="molecule type" value="Genomic_DNA"/>
</dbReference>